<evidence type="ECO:0000313" key="1">
    <source>
        <dbReference type="EMBL" id="CAH3032963.1"/>
    </source>
</evidence>
<name>A0AAU9VQG4_9CNID</name>
<accession>A0AAU9VQG4</accession>
<sequence length="148" mass="16000">MMGERQGSNACTVIAVRLGAYCVHYNLDVSLLWKQLPQLWTSSFINAICDGNDIYDDVYGDTAVYLDVEDVVQSVGTECYLQSVSSIFGYTDANDFPDLAACKSVGIIVETNGSCAFIDSHIHTSSGAIILMANSPSSLVTENSRILL</sequence>
<protein>
    <submittedName>
        <fullName evidence="1">Uncharacterized protein</fullName>
    </submittedName>
</protein>
<gene>
    <name evidence="1" type="ORF">PMEA_00010435</name>
</gene>
<dbReference type="EMBL" id="CALNXJ010000002">
    <property type="protein sequence ID" value="CAH3032963.1"/>
    <property type="molecule type" value="Genomic_DNA"/>
</dbReference>
<organism evidence="1 2">
    <name type="scientific">Pocillopora meandrina</name>
    <dbReference type="NCBI Taxonomy" id="46732"/>
    <lineage>
        <taxon>Eukaryota</taxon>
        <taxon>Metazoa</taxon>
        <taxon>Cnidaria</taxon>
        <taxon>Anthozoa</taxon>
        <taxon>Hexacorallia</taxon>
        <taxon>Scleractinia</taxon>
        <taxon>Astrocoeniina</taxon>
        <taxon>Pocilloporidae</taxon>
        <taxon>Pocillopora</taxon>
    </lineage>
</organism>
<dbReference type="AlphaFoldDB" id="A0AAU9VQG4"/>
<evidence type="ECO:0000313" key="2">
    <source>
        <dbReference type="Proteomes" id="UP001159428"/>
    </source>
</evidence>
<comment type="caution">
    <text evidence="1">The sequence shown here is derived from an EMBL/GenBank/DDBJ whole genome shotgun (WGS) entry which is preliminary data.</text>
</comment>
<keyword evidence="2" id="KW-1185">Reference proteome</keyword>
<proteinExistence type="predicted"/>
<dbReference type="Proteomes" id="UP001159428">
    <property type="component" value="Unassembled WGS sequence"/>
</dbReference>
<reference evidence="1 2" key="1">
    <citation type="submission" date="2022-05" db="EMBL/GenBank/DDBJ databases">
        <authorList>
            <consortium name="Genoscope - CEA"/>
            <person name="William W."/>
        </authorList>
    </citation>
    <scope>NUCLEOTIDE SEQUENCE [LARGE SCALE GENOMIC DNA]</scope>
</reference>